<evidence type="ECO:0000313" key="6">
    <source>
        <dbReference type="EMBL" id="CBH98331.1"/>
    </source>
</evidence>
<name>E6PTS4_9ZZZZ</name>
<dbReference type="InterPro" id="IPR047640">
    <property type="entry name" value="RpiR-like"/>
</dbReference>
<evidence type="ECO:0000259" key="4">
    <source>
        <dbReference type="PROSITE" id="PS51071"/>
    </source>
</evidence>
<dbReference type="Gene3D" id="3.40.50.10490">
    <property type="entry name" value="Glucose-6-phosphate isomerase like protein, domain 1"/>
    <property type="match status" value="1"/>
</dbReference>
<protein>
    <submittedName>
        <fullName evidence="6">Putative DNA-binding transcriptional regulator</fullName>
    </submittedName>
</protein>
<keyword evidence="1" id="KW-0805">Transcription regulation</keyword>
<accession>E6PTS4</accession>
<dbReference type="InterPro" id="IPR000281">
    <property type="entry name" value="HTH_RpiR"/>
</dbReference>
<dbReference type="CDD" id="cd05013">
    <property type="entry name" value="SIS_RpiR"/>
    <property type="match status" value="1"/>
</dbReference>
<dbReference type="InterPro" id="IPR001347">
    <property type="entry name" value="SIS_dom"/>
</dbReference>
<dbReference type="InterPro" id="IPR009057">
    <property type="entry name" value="Homeodomain-like_sf"/>
</dbReference>
<dbReference type="EMBL" id="CABM01000050">
    <property type="protein sequence ID" value="CBH98331.1"/>
    <property type="molecule type" value="Genomic_DNA"/>
</dbReference>
<feature type="domain" description="SIS" evidence="5">
    <location>
        <begin position="119"/>
        <end position="258"/>
    </location>
</feature>
<dbReference type="InterPro" id="IPR036388">
    <property type="entry name" value="WH-like_DNA-bd_sf"/>
</dbReference>
<dbReference type="PANTHER" id="PTHR30514">
    <property type="entry name" value="GLUCOKINASE"/>
    <property type="match status" value="1"/>
</dbReference>
<sequence length="280" mass="29779">MLERIRNQMPQLSAAERRVAQSLLDRPNDFIQAAVADIARDVGVSQPTVIRFARSVGCTGLQDLKLKLAGSLVGGIPYVHASVGPKDSTAVLAAKVFDNAISALLNCRNAVSPASLDQAIRLLAGARRLEFYGLGNSGIIAADAQHKFFRYGTPAVAYADPHIQAMAATLLGPQDVLVAISNSGRTNELLDAVDIALRGGCKVVAITSTGSPLARLASVALLADAQEDAEFFSPMLTRLLHLTLIDVLAVGVALRRGPELVALLEKTKRSLKSHRRRSES</sequence>
<keyword evidence="2 6" id="KW-0238">DNA-binding</keyword>
<evidence type="ECO:0000256" key="3">
    <source>
        <dbReference type="ARBA" id="ARBA00023163"/>
    </source>
</evidence>
<gene>
    <name evidence="6" type="primary">yebK</name>
    <name evidence="6" type="ORF">CARN2_3807</name>
</gene>
<evidence type="ECO:0000256" key="2">
    <source>
        <dbReference type="ARBA" id="ARBA00023125"/>
    </source>
</evidence>
<dbReference type="SUPFAM" id="SSF46689">
    <property type="entry name" value="Homeodomain-like"/>
    <property type="match status" value="1"/>
</dbReference>
<dbReference type="GO" id="GO:1901135">
    <property type="term" value="P:carbohydrate derivative metabolic process"/>
    <property type="evidence" value="ECO:0007669"/>
    <property type="project" value="InterPro"/>
</dbReference>
<dbReference type="GO" id="GO:0097367">
    <property type="term" value="F:carbohydrate derivative binding"/>
    <property type="evidence" value="ECO:0007669"/>
    <property type="project" value="InterPro"/>
</dbReference>
<dbReference type="InterPro" id="IPR046348">
    <property type="entry name" value="SIS_dom_sf"/>
</dbReference>
<dbReference type="GO" id="GO:0003700">
    <property type="term" value="F:DNA-binding transcription factor activity"/>
    <property type="evidence" value="ECO:0007669"/>
    <property type="project" value="InterPro"/>
</dbReference>
<dbReference type="PROSITE" id="PS51464">
    <property type="entry name" value="SIS"/>
    <property type="match status" value="1"/>
</dbReference>
<dbReference type="Pfam" id="PF01418">
    <property type="entry name" value="HTH_6"/>
    <property type="match status" value="1"/>
</dbReference>
<dbReference type="PROSITE" id="PS51071">
    <property type="entry name" value="HTH_RPIR"/>
    <property type="match status" value="1"/>
</dbReference>
<proteinExistence type="predicted"/>
<dbReference type="Pfam" id="PF01380">
    <property type="entry name" value="SIS"/>
    <property type="match status" value="1"/>
</dbReference>
<dbReference type="GO" id="GO:0003677">
    <property type="term" value="F:DNA binding"/>
    <property type="evidence" value="ECO:0007669"/>
    <property type="project" value="UniProtKB-KW"/>
</dbReference>
<evidence type="ECO:0000256" key="1">
    <source>
        <dbReference type="ARBA" id="ARBA00023015"/>
    </source>
</evidence>
<dbReference type="InterPro" id="IPR035472">
    <property type="entry name" value="RpiR-like_SIS"/>
</dbReference>
<dbReference type="AlphaFoldDB" id="E6PTS4"/>
<dbReference type="PANTHER" id="PTHR30514:SF1">
    <property type="entry name" value="HTH-TYPE TRANSCRIPTIONAL REGULATOR HEXR-RELATED"/>
    <property type="match status" value="1"/>
</dbReference>
<reference evidence="6" key="1">
    <citation type="submission" date="2009-10" db="EMBL/GenBank/DDBJ databases">
        <title>Diversity of trophic interactions inside an arsenic-rich microbial ecosystem.</title>
        <authorList>
            <person name="Bertin P.N."/>
            <person name="Heinrich-Salmeron A."/>
            <person name="Pelletier E."/>
            <person name="Goulhen-Chollet F."/>
            <person name="Arsene-Ploetze F."/>
            <person name="Gallien S."/>
            <person name="Calteau A."/>
            <person name="Vallenet D."/>
            <person name="Casiot C."/>
            <person name="Chane-Woon-Ming B."/>
            <person name="Giloteaux L."/>
            <person name="Barakat M."/>
            <person name="Bonnefoy V."/>
            <person name="Bruneel O."/>
            <person name="Chandler M."/>
            <person name="Cleiss J."/>
            <person name="Duran R."/>
            <person name="Elbaz-Poulichet F."/>
            <person name="Fonknechten N."/>
            <person name="Lauga B."/>
            <person name="Mornico D."/>
            <person name="Ortet P."/>
            <person name="Schaeffer C."/>
            <person name="Siguier P."/>
            <person name="Alexander Thil Smith A."/>
            <person name="Van Dorsselaer A."/>
            <person name="Weissenbach J."/>
            <person name="Medigue C."/>
            <person name="Le Paslier D."/>
        </authorList>
    </citation>
    <scope>NUCLEOTIDE SEQUENCE</scope>
</reference>
<keyword evidence="3" id="KW-0804">Transcription</keyword>
<comment type="caution">
    <text evidence="6">The sequence shown here is derived from an EMBL/GenBank/DDBJ whole genome shotgun (WGS) entry which is preliminary data.</text>
</comment>
<organism evidence="6">
    <name type="scientific">mine drainage metagenome</name>
    <dbReference type="NCBI Taxonomy" id="410659"/>
    <lineage>
        <taxon>unclassified sequences</taxon>
        <taxon>metagenomes</taxon>
        <taxon>ecological metagenomes</taxon>
    </lineage>
</organism>
<evidence type="ECO:0000259" key="5">
    <source>
        <dbReference type="PROSITE" id="PS51464"/>
    </source>
</evidence>
<dbReference type="SUPFAM" id="SSF53697">
    <property type="entry name" value="SIS domain"/>
    <property type="match status" value="1"/>
</dbReference>
<dbReference type="Gene3D" id="1.10.10.10">
    <property type="entry name" value="Winged helix-like DNA-binding domain superfamily/Winged helix DNA-binding domain"/>
    <property type="match status" value="1"/>
</dbReference>
<feature type="domain" description="HTH rpiR-type" evidence="4">
    <location>
        <begin position="1"/>
        <end position="75"/>
    </location>
</feature>